<gene>
    <name evidence="5" type="ORF">ABID19_003669</name>
</gene>
<name>A0ABV2GQQ9_9HYPH</name>
<dbReference type="SMART" id="SM00862">
    <property type="entry name" value="Trans_reg_C"/>
    <property type="match status" value="1"/>
</dbReference>
<keyword evidence="6" id="KW-1185">Reference proteome</keyword>
<dbReference type="InterPro" id="IPR016032">
    <property type="entry name" value="Sig_transdc_resp-reg_C-effctor"/>
</dbReference>
<comment type="caution">
    <text evidence="5">The sequence shown here is derived from an EMBL/GenBank/DDBJ whole genome shotgun (WGS) entry which is preliminary data.</text>
</comment>
<reference evidence="5 6" key="1">
    <citation type="submission" date="2024-06" db="EMBL/GenBank/DDBJ databases">
        <title>Genomic Encyclopedia of Type Strains, Phase IV (KMG-IV): sequencing the most valuable type-strain genomes for metagenomic binning, comparative biology and taxonomic classification.</title>
        <authorList>
            <person name="Goeker M."/>
        </authorList>
    </citation>
    <scope>NUCLEOTIDE SEQUENCE [LARGE SCALE GENOMIC DNA]</scope>
    <source>
        <strain evidence="5 6">DSM 100022</strain>
    </source>
</reference>
<dbReference type="PROSITE" id="PS50005">
    <property type="entry name" value="TPR"/>
    <property type="match status" value="1"/>
</dbReference>
<dbReference type="InterPro" id="IPR001867">
    <property type="entry name" value="OmpR/PhoB-type_DNA-bd"/>
</dbReference>
<dbReference type="InterPro" id="IPR036388">
    <property type="entry name" value="WH-like_DNA-bd_sf"/>
</dbReference>
<protein>
    <submittedName>
        <fullName evidence="5">TolB-like protein/Tfp pilus assembly protein PilF</fullName>
    </submittedName>
</protein>
<dbReference type="SMART" id="SM00028">
    <property type="entry name" value="TPR"/>
    <property type="match status" value="3"/>
</dbReference>
<feature type="DNA-binding region" description="OmpR/PhoB-type" evidence="3">
    <location>
        <begin position="6"/>
        <end position="108"/>
    </location>
</feature>
<evidence type="ECO:0000313" key="5">
    <source>
        <dbReference type="EMBL" id="MET3580630.1"/>
    </source>
</evidence>
<dbReference type="EMBL" id="JBEPMC010000006">
    <property type="protein sequence ID" value="MET3580630.1"/>
    <property type="molecule type" value="Genomic_DNA"/>
</dbReference>
<dbReference type="Pfam" id="PF00486">
    <property type="entry name" value="Trans_reg_C"/>
    <property type="match status" value="1"/>
</dbReference>
<keyword evidence="2" id="KW-0802">TPR repeat</keyword>
<feature type="domain" description="OmpR/PhoB-type" evidence="4">
    <location>
        <begin position="6"/>
        <end position="108"/>
    </location>
</feature>
<dbReference type="Gene3D" id="1.10.10.10">
    <property type="entry name" value="Winged helix-like DNA-binding domain superfamily/Winged helix DNA-binding domain"/>
    <property type="match status" value="1"/>
</dbReference>
<keyword evidence="1 3" id="KW-0238">DNA-binding</keyword>
<dbReference type="SUPFAM" id="SSF46894">
    <property type="entry name" value="C-terminal effector domain of the bipartite response regulators"/>
    <property type="match status" value="1"/>
</dbReference>
<dbReference type="PANTHER" id="PTHR12558:SF33">
    <property type="entry name" value="BLL7664 PROTEIN"/>
    <property type="match status" value="1"/>
</dbReference>
<dbReference type="SUPFAM" id="SSF52964">
    <property type="entry name" value="TolB, N-terminal domain"/>
    <property type="match status" value="1"/>
</dbReference>
<dbReference type="InterPro" id="IPR019734">
    <property type="entry name" value="TPR_rpt"/>
</dbReference>
<organism evidence="5 6">
    <name type="scientific">Mesorhizobium robiniae</name>
    <dbReference type="NCBI Taxonomy" id="559315"/>
    <lineage>
        <taxon>Bacteria</taxon>
        <taxon>Pseudomonadati</taxon>
        <taxon>Pseudomonadota</taxon>
        <taxon>Alphaproteobacteria</taxon>
        <taxon>Hyphomicrobiales</taxon>
        <taxon>Phyllobacteriaceae</taxon>
        <taxon>Mesorhizobium</taxon>
    </lineage>
</organism>
<dbReference type="RefSeq" id="WP_354492342.1">
    <property type="nucleotide sequence ID" value="NZ_JBEPMC010000006.1"/>
</dbReference>
<dbReference type="Gene3D" id="3.40.50.10070">
    <property type="entry name" value="TolB, N-terminal domain"/>
    <property type="match status" value="1"/>
</dbReference>
<dbReference type="SUPFAM" id="SSF48452">
    <property type="entry name" value="TPR-like"/>
    <property type="match status" value="1"/>
</dbReference>
<dbReference type="PANTHER" id="PTHR12558">
    <property type="entry name" value="CELL DIVISION CYCLE 16,23,27"/>
    <property type="match status" value="1"/>
</dbReference>
<dbReference type="CDD" id="cd00383">
    <property type="entry name" value="trans_reg_C"/>
    <property type="match status" value="1"/>
</dbReference>
<evidence type="ECO:0000259" key="4">
    <source>
        <dbReference type="PROSITE" id="PS51755"/>
    </source>
</evidence>
<sequence>MRRMQEERFAFGPFVLDSGAGTLLRNDVPVAVGYRGLKLLAALVGRPGEILEKAELMDAAWPGTAVEEGNLTVQISQLRKLLGPAADAGNGGGEWIATVPRVGYRFTGTIEQLGSAKRKPLPLPDKPSIAVLPFVNISNDPKQESFADGLTEDLITDLSRISGLFVIARNSAFAYKGRAMDVRAIAQDLGVRYLLEGSARRAAGRVRINAQLVDAVSGDHLWAERFDRSLEDIFAVQDEVTGKIVEALLGRLRAPPPRNRPKNLGAYDLCVRARKLMDDTPQMAREAHLMLTRAVSLDPEYAEAYRWLAMNHWMGWVHSGGPTETSRSVALELARKAVAIDPNDAGCRWVLAYLLAYERSFAEADAEFAKAIELDPNEADAWAALSDIAVLAGRVEEGLEHIRKAFRLNPFPASWYYLTLGQALYAAGEYEAAVETLRRDETYRTSSRRFLAASLAQLGRLDEARAEVELFLIGNPNFTTRHWAATEPFRDAAMLDHFVDGFRMAGLPE</sequence>
<feature type="repeat" description="TPR" evidence="2">
    <location>
        <begin position="379"/>
        <end position="412"/>
    </location>
</feature>
<dbReference type="Pfam" id="PF13181">
    <property type="entry name" value="TPR_8"/>
    <property type="match status" value="1"/>
</dbReference>
<evidence type="ECO:0000313" key="6">
    <source>
        <dbReference type="Proteomes" id="UP001549204"/>
    </source>
</evidence>
<dbReference type="InterPro" id="IPR011990">
    <property type="entry name" value="TPR-like_helical_dom_sf"/>
</dbReference>
<dbReference type="PROSITE" id="PS51755">
    <property type="entry name" value="OMPR_PHOB"/>
    <property type="match status" value="1"/>
</dbReference>
<dbReference type="Gene3D" id="1.25.40.10">
    <property type="entry name" value="Tetratricopeptide repeat domain"/>
    <property type="match status" value="1"/>
</dbReference>
<dbReference type="Proteomes" id="UP001549204">
    <property type="component" value="Unassembled WGS sequence"/>
</dbReference>
<accession>A0ABV2GQQ9</accession>
<evidence type="ECO:0000256" key="3">
    <source>
        <dbReference type="PROSITE-ProRule" id="PRU01091"/>
    </source>
</evidence>
<evidence type="ECO:0000256" key="2">
    <source>
        <dbReference type="PROSITE-ProRule" id="PRU00339"/>
    </source>
</evidence>
<proteinExistence type="predicted"/>
<evidence type="ECO:0000256" key="1">
    <source>
        <dbReference type="ARBA" id="ARBA00023125"/>
    </source>
</evidence>